<proteinExistence type="predicted"/>
<accession>A0A6I4M8D4</accession>
<dbReference type="InterPro" id="IPR052164">
    <property type="entry name" value="Anthracycline_SecMetBiosynth"/>
</dbReference>
<feature type="domain" description="VOC" evidence="1">
    <location>
        <begin position="11"/>
        <end position="128"/>
    </location>
</feature>
<dbReference type="InterPro" id="IPR041581">
    <property type="entry name" value="Glyoxalase_6"/>
</dbReference>
<evidence type="ECO:0000259" key="1">
    <source>
        <dbReference type="PROSITE" id="PS51819"/>
    </source>
</evidence>
<dbReference type="SUPFAM" id="SSF54593">
    <property type="entry name" value="Glyoxalase/Bleomycin resistance protein/Dihydroxybiphenyl dioxygenase"/>
    <property type="match status" value="2"/>
</dbReference>
<dbReference type="InterPro" id="IPR037523">
    <property type="entry name" value="VOC_core"/>
</dbReference>
<dbReference type="RefSeq" id="WP_151593182.1">
    <property type="nucleotide sequence ID" value="NZ_WBMS02000006.1"/>
</dbReference>
<dbReference type="Proteomes" id="UP000462055">
    <property type="component" value="Unassembled WGS sequence"/>
</dbReference>
<dbReference type="InterPro" id="IPR029068">
    <property type="entry name" value="Glyas_Bleomycin-R_OHBP_Dase"/>
</dbReference>
<dbReference type="PROSITE" id="PS51819">
    <property type="entry name" value="VOC"/>
    <property type="match status" value="2"/>
</dbReference>
<reference evidence="2" key="1">
    <citation type="submission" date="2019-12" db="EMBL/GenBank/DDBJ databases">
        <title>Actinomadura physcomitrii sp. nov., a novel actinomycete isolated from moss [Physcomitrium sphaericum (Ludw) Fuernr].</title>
        <authorList>
            <person name="Zhuang X."/>
        </authorList>
    </citation>
    <scope>NUCLEOTIDE SEQUENCE [LARGE SCALE GENOMIC DNA]</scope>
    <source>
        <strain evidence="2">LD22</strain>
    </source>
</reference>
<evidence type="ECO:0000313" key="3">
    <source>
        <dbReference type="Proteomes" id="UP000462055"/>
    </source>
</evidence>
<dbReference type="EMBL" id="WBMS02000006">
    <property type="protein sequence ID" value="MWA00655.1"/>
    <property type="molecule type" value="Genomic_DNA"/>
</dbReference>
<evidence type="ECO:0000313" key="2">
    <source>
        <dbReference type="EMBL" id="MWA00655.1"/>
    </source>
</evidence>
<dbReference type="InterPro" id="IPR004360">
    <property type="entry name" value="Glyas_Fos-R_dOase_dom"/>
</dbReference>
<comment type="caution">
    <text evidence="2">The sequence shown here is derived from an EMBL/GenBank/DDBJ whole genome shotgun (WGS) entry which is preliminary data.</text>
</comment>
<feature type="domain" description="VOC" evidence="1">
    <location>
        <begin position="142"/>
        <end position="258"/>
    </location>
</feature>
<dbReference type="AlphaFoldDB" id="A0A6I4M8D4"/>
<dbReference type="Pfam" id="PF18029">
    <property type="entry name" value="Glyoxalase_6"/>
    <property type="match status" value="1"/>
</dbReference>
<sequence length="265" mass="28608">MPEVTGHAPGRPSWAELASPDAKASREFYGSLFGWSCYTLTVPEYGDYDVFTQGGVQGPEVAGMQQLADDAQPPSWSVYFDTDDIQASIDAVRAEGGHELMQPVRIADLGEMALCVDPEGAGFALWVPGRLKGAGVVDEPGAMCWVELACHDVGQARRFYGKVFGWQAAERRYYSPYTNLKLGDRSFGGIVDLDHLRENGYEAEPHWIPYFWVGDCDAIAARTAELGGRVLLPPTDIQPGRYSVLADPAGARLAVIAPGGGPPEA</sequence>
<dbReference type="PANTHER" id="PTHR33993">
    <property type="entry name" value="GLYOXALASE-RELATED"/>
    <property type="match status" value="1"/>
</dbReference>
<protein>
    <submittedName>
        <fullName evidence="2">VOC family protein</fullName>
    </submittedName>
</protein>
<keyword evidence="3" id="KW-1185">Reference proteome</keyword>
<gene>
    <name evidence="2" type="ORF">F8568_009745</name>
</gene>
<dbReference type="Pfam" id="PF00903">
    <property type="entry name" value="Glyoxalase"/>
    <property type="match status" value="1"/>
</dbReference>
<name>A0A6I4M8D4_9ACTN</name>
<dbReference type="PANTHER" id="PTHR33993:SF14">
    <property type="entry name" value="GB|AAF24581.1"/>
    <property type="match status" value="1"/>
</dbReference>
<organism evidence="2 3">
    <name type="scientific">Actinomadura physcomitrii</name>
    <dbReference type="NCBI Taxonomy" id="2650748"/>
    <lineage>
        <taxon>Bacteria</taxon>
        <taxon>Bacillati</taxon>
        <taxon>Actinomycetota</taxon>
        <taxon>Actinomycetes</taxon>
        <taxon>Streptosporangiales</taxon>
        <taxon>Thermomonosporaceae</taxon>
        <taxon>Actinomadura</taxon>
    </lineage>
</organism>
<dbReference type="CDD" id="cd07247">
    <property type="entry name" value="SgaA_N_like"/>
    <property type="match status" value="2"/>
</dbReference>
<dbReference type="Gene3D" id="3.10.180.10">
    <property type="entry name" value="2,3-Dihydroxybiphenyl 1,2-Dioxygenase, domain 1"/>
    <property type="match status" value="2"/>
</dbReference>